<dbReference type="EMBL" id="MN740855">
    <property type="protein sequence ID" value="QHU15325.1"/>
    <property type="molecule type" value="Genomic_DNA"/>
</dbReference>
<accession>A0A6C0KBC9</accession>
<name>A0A6C0KBC9_9ZZZZ</name>
<dbReference type="AlphaFoldDB" id="A0A6C0KBC9"/>
<evidence type="ECO:0000313" key="1">
    <source>
        <dbReference type="EMBL" id="QHU15325.1"/>
    </source>
</evidence>
<organism evidence="1">
    <name type="scientific">viral metagenome</name>
    <dbReference type="NCBI Taxonomy" id="1070528"/>
    <lineage>
        <taxon>unclassified sequences</taxon>
        <taxon>metagenomes</taxon>
        <taxon>organismal metagenomes</taxon>
    </lineage>
</organism>
<protein>
    <submittedName>
        <fullName evidence="1">Uncharacterized protein</fullName>
    </submittedName>
</protein>
<proteinExistence type="predicted"/>
<sequence>MATDGLILGTMLRNHLRNEHNDDDGIAAYLEEGLHQRIKSALKRAGKGSYSECNQKAVCKLIFGVEAHCKKYGVICNDVGKCDHDDPTPDNQPLQCFKPTCVRHFGPEKLAHLIAACEVENIFWDIPDPGSASAKSNTREVALSMVLRESVGDSRVDNKTASVCTSISYEPVPSDEKTMEQVMEDVTSKHIASLRGEVDGCNASFERRLHAYTAELRSYTAELVDEAVTRRVTQEMKDFFVGGGLKRADRETEHCILKEEDKCMEHAERSFFEMWFCCNDSSFKFGHDRSDTSPVVLSRSVLAGILQQCCDDVRPSAPLSWARDQITNELTRITEEPYLQSRFCAVAAGREDDPKLWRLAELTRLVGHESRYASDFRETFHCAQGFYKYGPKFWSFVIRRNGEYEGEVVASMVTKISSYAPVPLVCQRKGKDKVFSYSPTLDLPMGESQYHQHKGASQTYMEPLEATMMHTCRESIDLVMKDPKAERGMLGFMLFKYLADNRAAKVNELFFSPSSEAAWSTADGVLGRMTKRGNDDMAQSAAAAAASEQEAPVFEVEDNVAMEQYFSRVATREECLAFAKQRCPNLDEMSRRYRLVVVPEKHFWPRYVQYKQRLQYELDYQQAPTGPPGKRSKKK</sequence>
<reference evidence="1" key="1">
    <citation type="journal article" date="2020" name="Nature">
        <title>Giant virus diversity and host interactions through global metagenomics.</title>
        <authorList>
            <person name="Schulz F."/>
            <person name="Roux S."/>
            <person name="Paez-Espino D."/>
            <person name="Jungbluth S."/>
            <person name="Walsh D.A."/>
            <person name="Denef V.J."/>
            <person name="McMahon K.D."/>
            <person name="Konstantinidis K.T."/>
            <person name="Eloe-Fadrosh E.A."/>
            <person name="Kyrpides N.C."/>
            <person name="Woyke T."/>
        </authorList>
    </citation>
    <scope>NUCLEOTIDE SEQUENCE</scope>
    <source>
        <strain evidence="1">GVMAG-S-1103017-68</strain>
    </source>
</reference>